<accession>A0ABT5CBH5</accession>
<keyword evidence="2" id="KW-1185">Reference proteome</keyword>
<evidence type="ECO:0000313" key="2">
    <source>
        <dbReference type="Proteomes" id="UP001217485"/>
    </source>
</evidence>
<comment type="caution">
    <text evidence="1">The sequence shown here is derived from an EMBL/GenBank/DDBJ whole genome shotgun (WGS) entry which is preliminary data.</text>
</comment>
<name>A0ABT5CBH5_9BACT</name>
<dbReference type="Proteomes" id="UP001217485">
    <property type="component" value="Unassembled WGS sequence"/>
</dbReference>
<reference evidence="1 2" key="1">
    <citation type="submission" date="2023-01" db="EMBL/GenBank/DDBJ databases">
        <title>Minimal conservation of predation-associated metabolite biosynthetic gene clusters underscores biosynthetic potential of Myxococcota including descriptions for ten novel species: Archangium lansinium sp. nov., Myxococcus landrumus sp. nov., Nannocystis bai.</title>
        <authorList>
            <person name="Ahearne A."/>
            <person name="Stevens C."/>
            <person name="Dowd S."/>
        </authorList>
    </citation>
    <scope>NUCLEOTIDE SEQUENCE [LARGE SCALE GENOMIC DNA]</scope>
    <source>
        <strain evidence="1 2">WIWO2</strain>
    </source>
</reference>
<gene>
    <name evidence="1" type="ORF">POL72_32405</name>
</gene>
<organism evidence="1 2">
    <name type="scientific">Sorangium atrum</name>
    <dbReference type="NCBI Taxonomy" id="2995308"/>
    <lineage>
        <taxon>Bacteria</taxon>
        <taxon>Pseudomonadati</taxon>
        <taxon>Myxococcota</taxon>
        <taxon>Polyangia</taxon>
        <taxon>Polyangiales</taxon>
        <taxon>Polyangiaceae</taxon>
        <taxon>Sorangium</taxon>
    </lineage>
</organism>
<sequence length="43" mass="4607">MATSFAVTIGSRRATRQMPVPRRMREVTAAAAESATKGSSVRL</sequence>
<dbReference type="EMBL" id="JAQNDK010000004">
    <property type="protein sequence ID" value="MDC0682477.1"/>
    <property type="molecule type" value="Genomic_DNA"/>
</dbReference>
<evidence type="ECO:0000313" key="1">
    <source>
        <dbReference type="EMBL" id="MDC0682477.1"/>
    </source>
</evidence>
<proteinExistence type="predicted"/>
<protein>
    <submittedName>
        <fullName evidence="1">Uncharacterized protein</fullName>
    </submittedName>
</protein>